<protein>
    <submittedName>
        <fullName evidence="2">Helix-turn-helix transcriptional regulator</fullName>
    </submittedName>
</protein>
<dbReference type="InterPro" id="IPR013324">
    <property type="entry name" value="RNA_pol_sigma_r3/r4-like"/>
</dbReference>
<comment type="caution">
    <text evidence="2">The sequence shown here is derived from an EMBL/GenBank/DDBJ whole genome shotgun (WGS) entry which is preliminary data.</text>
</comment>
<dbReference type="Proteomes" id="UP000886876">
    <property type="component" value="Unassembled WGS sequence"/>
</dbReference>
<sequence>MTLNDAQRKQVEENMGLVGKVIKDRVHGVTAKGIRALRLMADGYTAREIGEQMGASANNVTAWVSRARRYLREIGRYCI</sequence>
<feature type="domain" description="RNA polymerase sigma factor 70 region 4 type 2" evidence="1">
    <location>
        <begin position="38"/>
        <end position="70"/>
    </location>
</feature>
<dbReference type="SUPFAM" id="SSF88659">
    <property type="entry name" value="Sigma3 and sigma4 domains of RNA polymerase sigma factors"/>
    <property type="match status" value="1"/>
</dbReference>
<organism evidence="2 3">
    <name type="scientific">Candidatus Scatomorpha pullistercoris</name>
    <dbReference type="NCBI Taxonomy" id="2840929"/>
    <lineage>
        <taxon>Bacteria</taxon>
        <taxon>Bacillati</taxon>
        <taxon>Bacillota</taxon>
        <taxon>Clostridia</taxon>
        <taxon>Eubacteriales</taxon>
        <taxon>Candidatus Scatomorpha</taxon>
    </lineage>
</organism>
<dbReference type="InterPro" id="IPR013249">
    <property type="entry name" value="RNA_pol_sigma70_r4_t2"/>
</dbReference>
<evidence type="ECO:0000313" key="3">
    <source>
        <dbReference type="Proteomes" id="UP000886876"/>
    </source>
</evidence>
<name>A0A9D1G5J1_9FIRM</name>
<evidence type="ECO:0000259" key="1">
    <source>
        <dbReference type="Pfam" id="PF08281"/>
    </source>
</evidence>
<reference evidence="2" key="1">
    <citation type="submission" date="2020-10" db="EMBL/GenBank/DDBJ databases">
        <authorList>
            <person name="Gilroy R."/>
        </authorList>
    </citation>
    <scope>NUCLEOTIDE SEQUENCE</scope>
    <source>
        <strain evidence="2">ChiHecec3B27-6122</strain>
    </source>
</reference>
<proteinExistence type="predicted"/>
<evidence type="ECO:0000313" key="2">
    <source>
        <dbReference type="EMBL" id="HIS97952.1"/>
    </source>
</evidence>
<gene>
    <name evidence="2" type="ORF">IAD42_08260</name>
</gene>
<dbReference type="InterPro" id="IPR036388">
    <property type="entry name" value="WH-like_DNA-bd_sf"/>
</dbReference>
<dbReference type="GO" id="GO:0006352">
    <property type="term" value="P:DNA-templated transcription initiation"/>
    <property type="evidence" value="ECO:0007669"/>
    <property type="project" value="InterPro"/>
</dbReference>
<dbReference type="Gene3D" id="1.10.10.10">
    <property type="entry name" value="Winged helix-like DNA-binding domain superfamily/Winged helix DNA-binding domain"/>
    <property type="match status" value="1"/>
</dbReference>
<accession>A0A9D1G5J1</accession>
<reference evidence="2" key="2">
    <citation type="journal article" date="2021" name="PeerJ">
        <title>Extensive microbial diversity within the chicken gut microbiome revealed by metagenomics and culture.</title>
        <authorList>
            <person name="Gilroy R."/>
            <person name="Ravi A."/>
            <person name="Getino M."/>
            <person name="Pursley I."/>
            <person name="Horton D.L."/>
            <person name="Alikhan N.F."/>
            <person name="Baker D."/>
            <person name="Gharbi K."/>
            <person name="Hall N."/>
            <person name="Watson M."/>
            <person name="Adriaenssens E.M."/>
            <person name="Foster-Nyarko E."/>
            <person name="Jarju S."/>
            <person name="Secka A."/>
            <person name="Antonio M."/>
            <person name="Oren A."/>
            <person name="Chaudhuri R.R."/>
            <person name="La Ragione R."/>
            <person name="Hildebrand F."/>
            <person name="Pallen M.J."/>
        </authorList>
    </citation>
    <scope>NUCLEOTIDE SEQUENCE</scope>
    <source>
        <strain evidence="2">ChiHecec3B27-6122</strain>
    </source>
</reference>
<dbReference type="GO" id="GO:0016987">
    <property type="term" value="F:sigma factor activity"/>
    <property type="evidence" value="ECO:0007669"/>
    <property type="project" value="InterPro"/>
</dbReference>
<dbReference type="GO" id="GO:0003677">
    <property type="term" value="F:DNA binding"/>
    <property type="evidence" value="ECO:0007669"/>
    <property type="project" value="InterPro"/>
</dbReference>
<dbReference type="Pfam" id="PF08281">
    <property type="entry name" value="Sigma70_r4_2"/>
    <property type="match status" value="1"/>
</dbReference>
<dbReference type="AlphaFoldDB" id="A0A9D1G5J1"/>
<dbReference type="EMBL" id="DVJS01000205">
    <property type="protein sequence ID" value="HIS97952.1"/>
    <property type="molecule type" value="Genomic_DNA"/>
</dbReference>